<feature type="transmembrane region" description="Helical" evidence="2">
    <location>
        <begin position="50"/>
        <end position="72"/>
    </location>
</feature>
<feature type="transmembrane region" description="Helical" evidence="2">
    <location>
        <begin position="20"/>
        <end position="38"/>
    </location>
</feature>
<keyword evidence="2" id="KW-1133">Transmembrane helix</keyword>
<dbReference type="EMBL" id="HBFS01012968">
    <property type="protein sequence ID" value="CAD8915609.1"/>
    <property type="molecule type" value="Transcribed_RNA"/>
</dbReference>
<evidence type="ECO:0000256" key="1">
    <source>
        <dbReference type="SAM" id="MobiDB-lite"/>
    </source>
</evidence>
<keyword evidence="2" id="KW-0812">Transmembrane</keyword>
<protein>
    <submittedName>
        <fullName evidence="3">Uncharacterized protein</fullName>
    </submittedName>
</protein>
<name>A0A7S1CCG6_9STRA</name>
<feature type="compositionally biased region" description="Polar residues" evidence="1">
    <location>
        <begin position="214"/>
        <end position="223"/>
    </location>
</feature>
<keyword evidence="2" id="KW-0472">Membrane</keyword>
<dbReference type="AlphaFoldDB" id="A0A7S1CCG6"/>
<sequence>MADASATGYHPTMKFLSGPLPVLIVVVVAALATCRPLSGGRRRARRHHGAVATGVLVCLSRALAVCTCGLVRCRPRSRGLSQSRRDRSSMSFPSGSAGDVATAAAAAAAFALAQQRADEAEGEAASVRRRERVLRLGSGSGGTGSDDAAPAFAGGYGGGTPSHVETGELSSRLGPPGVVAAVGDSAGAGLAPHSARRDLSASTPTRPVPRRSDATSGGSSRPSLVTVEAQPRASPSPGGRGREAGRR</sequence>
<gene>
    <name evidence="3" type="ORF">BSP0115_LOCUS8866</name>
</gene>
<accession>A0A7S1CCG6</accession>
<reference evidence="3" key="1">
    <citation type="submission" date="2021-01" db="EMBL/GenBank/DDBJ databases">
        <authorList>
            <person name="Corre E."/>
            <person name="Pelletier E."/>
            <person name="Niang G."/>
            <person name="Scheremetjew M."/>
            <person name="Finn R."/>
            <person name="Kale V."/>
            <person name="Holt S."/>
            <person name="Cochrane G."/>
            <person name="Meng A."/>
            <person name="Brown T."/>
            <person name="Cohen L."/>
        </authorList>
    </citation>
    <scope>NUCLEOTIDE SEQUENCE</scope>
    <source>
        <strain evidence="3">Ms1</strain>
    </source>
</reference>
<organism evidence="3">
    <name type="scientific">Bicosoecida sp. CB-2014</name>
    <dbReference type="NCBI Taxonomy" id="1486930"/>
    <lineage>
        <taxon>Eukaryota</taxon>
        <taxon>Sar</taxon>
        <taxon>Stramenopiles</taxon>
        <taxon>Bigyra</taxon>
        <taxon>Opalozoa</taxon>
        <taxon>Bicosoecida</taxon>
    </lineage>
</organism>
<feature type="compositionally biased region" description="Low complexity" evidence="1">
    <location>
        <begin position="173"/>
        <end position="191"/>
    </location>
</feature>
<evidence type="ECO:0000256" key="2">
    <source>
        <dbReference type="SAM" id="Phobius"/>
    </source>
</evidence>
<proteinExistence type="predicted"/>
<feature type="region of interest" description="Disordered" evidence="1">
    <location>
        <begin position="135"/>
        <end position="247"/>
    </location>
</feature>
<evidence type="ECO:0000313" key="3">
    <source>
        <dbReference type="EMBL" id="CAD8915609.1"/>
    </source>
</evidence>